<accession>A0A8J3VD51</accession>
<comment type="caution">
    <text evidence="1">The sequence shown here is derived from an EMBL/GenBank/DDBJ whole genome shotgun (WGS) entry which is preliminary data.</text>
</comment>
<dbReference type="RefSeq" id="WP_203906099.1">
    <property type="nucleotide sequence ID" value="NZ_BONY01000001.1"/>
</dbReference>
<reference evidence="1" key="1">
    <citation type="submission" date="2021-01" db="EMBL/GenBank/DDBJ databases">
        <title>Whole genome shotgun sequence of Rhizocola hellebori NBRC 109834.</title>
        <authorList>
            <person name="Komaki H."/>
            <person name="Tamura T."/>
        </authorList>
    </citation>
    <scope>NUCLEOTIDE SEQUENCE</scope>
    <source>
        <strain evidence="1">NBRC 109834</strain>
    </source>
</reference>
<dbReference type="AlphaFoldDB" id="A0A8J3VD51"/>
<gene>
    <name evidence="1" type="ORF">Rhe02_02380</name>
</gene>
<sequence length="294" mass="31188">MTDSPTAASSAGPPSTAVVQGVLAEAAEVLIIEASGYELDRADAARVVVSGDQLTELATLLAVVDGGTGDRCRCLGSPTLLVMDASGRELARWTLHHQTHLGGVGSCDAQLRDGPALTDWLAGLGLTRSREVQLMLARQAAQGERRREQWVKAAPAALTQAAQAASLWETDAEETLAGLVAQLYPDPRERIHTLLAWAGFPPRHTTTDGTPWYELAPQRLLLAEPAEAILAALTSATLTAEQLDGAAELFTSLEWTSSAPADLPQPLRSLLIEHVTTTGTGPMKFRMRHGYGAS</sequence>
<dbReference type="EMBL" id="BONY01000001">
    <property type="protein sequence ID" value="GIH02171.1"/>
    <property type="molecule type" value="Genomic_DNA"/>
</dbReference>
<keyword evidence="2" id="KW-1185">Reference proteome</keyword>
<evidence type="ECO:0000313" key="2">
    <source>
        <dbReference type="Proteomes" id="UP000612899"/>
    </source>
</evidence>
<name>A0A8J3VD51_9ACTN</name>
<protein>
    <submittedName>
        <fullName evidence="1">Uncharacterized protein</fullName>
    </submittedName>
</protein>
<organism evidence="1 2">
    <name type="scientific">Rhizocola hellebori</name>
    <dbReference type="NCBI Taxonomy" id="1392758"/>
    <lineage>
        <taxon>Bacteria</taxon>
        <taxon>Bacillati</taxon>
        <taxon>Actinomycetota</taxon>
        <taxon>Actinomycetes</taxon>
        <taxon>Micromonosporales</taxon>
        <taxon>Micromonosporaceae</taxon>
        <taxon>Rhizocola</taxon>
    </lineage>
</organism>
<dbReference type="Proteomes" id="UP000612899">
    <property type="component" value="Unassembled WGS sequence"/>
</dbReference>
<proteinExistence type="predicted"/>
<evidence type="ECO:0000313" key="1">
    <source>
        <dbReference type="EMBL" id="GIH02171.1"/>
    </source>
</evidence>